<dbReference type="WBParaSite" id="SSTP_0000064300.1">
    <property type="protein sequence ID" value="SSTP_0000064300.1"/>
    <property type="gene ID" value="SSTP_0000064300"/>
</dbReference>
<name>A0A0K0DTS9_STRER</name>
<feature type="domain" description="Helicase C-terminal" evidence="2">
    <location>
        <begin position="13"/>
        <end position="171"/>
    </location>
</feature>
<evidence type="ECO:0000313" key="3">
    <source>
        <dbReference type="Proteomes" id="UP000035681"/>
    </source>
</evidence>
<protein>
    <submittedName>
        <fullName evidence="4 5">Helicase C-terminal domain-containing protein</fullName>
    </submittedName>
</protein>
<reference evidence="4" key="1">
    <citation type="submission" date="2015-08" db="UniProtKB">
        <authorList>
            <consortium name="WormBaseParasite"/>
        </authorList>
    </citation>
    <scope>IDENTIFICATION</scope>
</reference>
<keyword evidence="3" id="KW-1185">Reference proteome</keyword>
<dbReference type="Gene3D" id="3.40.50.300">
    <property type="entry name" value="P-loop containing nucleotide triphosphate hydrolases"/>
    <property type="match status" value="1"/>
</dbReference>
<evidence type="ECO:0000313" key="5">
    <source>
        <dbReference type="WBParaSite" id="TCONS_00014021.p1"/>
    </source>
</evidence>
<evidence type="ECO:0000256" key="1">
    <source>
        <dbReference type="SAM" id="MobiDB-lite"/>
    </source>
</evidence>
<dbReference type="SUPFAM" id="SSF52540">
    <property type="entry name" value="P-loop containing nucleoside triphosphate hydrolases"/>
    <property type="match status" value="1"/>
</dbReference>
<accession>A0A0K0DTS9</accession>
<feature type="region of interest" description="Disordered" evidence="1">
    <location>
        <begin position="278"/>
        <end position="325"/>
    </location>
</feature>
<evidence type="ECO:0000313" key="4">
    <source>
        <dbReference type="WBParaSite" id="SSTP_0000064300.1"/>
    </source>
</evidence>
<dbReference type="AlphaFoldDB" id="A0A0K0DTS9"/>
<dbReference type="Pfam" id="PF00271">
    <property type="entry name" value="Helicase_C"/>
    <property type="match status" value="1"/>
</dbReference>
<organism evidence="4">
    <name type="scientific">Strongyloides stercoralis</name>
    <name type="common">Threadworm</name>
    <dbReference type="NCBI Taxonomy" id="6248"/>
    <lineage>
        <taxon>Eukaryota</taxon>
        <taxon>Metazoa</taxon>
        <taxon>Ecdysozoa</taxon>
        <taxon>Nematoda</taxon>
        <taxon>Chromadorea</taxon>
        <taxon>Rhabditida</taxon>
        <taxon>Tylenchina</taxon>
        <taxon>Panagrolaimomorpha</taxon>
        <taxon>Strongyloidoidea</taxon>
        <taxon>Strongyloididae</taxon>
        <taxon>Strongyloides</taxon>
    </lineage>
</organism>
<dbReference type="InterPro" id="IPR001650">
    <property type="entry name" value="Helicase_C-like"/>
</dbReference>
<dbReference type="InterPro" id="IPR027417">
    <property type="entry name" value="P-loop_NTPase"/>
</dbReference>
<evidence type="ECO:0000259" key="2">
    <source>
        <dbReference type="PROSITE" id="PS51194"/>
    </source>
</evidence>
<dbReference type="WBParaSite" id="TCONS_00014021.p1">
    <property type="protein sequence ID" value="TCONS_00014021.p1"/>
    <property type="gene ID" value="XLOC_009168"/>
</dbReference>
<feature type="compositionally biased region" description="Low complexity" evidence="1">
    <location>
        <begin position="278"/>
        <end position="294"/>
    </location>
</feature>
<dbReference type="Proteomes" id="UP000035681">
    <property type="component" value="Unplaced"/>
</dbReference>
<dbReference type="PROSITE" id="PS51194">
    <property type="entry name" value="HELICASE_CTER"/>
    <property type="match status" value="1"/>
</dbReference>
<proteinExistence type="predicted"/>
<sequence>MEEPSIIFDCIKKINKFTSKVYKDSVFKIIIIVRKLNEIVDVQDVCAKYNLKNYTYSSQNNNDKKRSILKDWKEDNIISILITTNSNLIGIATSFCKIIFQLCIPISISEMYQNIGRLGRMYEYGTYIIYLTRSNIKSFFSLKNVIFNPIKKVNENLSTEEEYQLLMLKLKESTYIATLTNRKYTKCLHSFYLNFYETNNTYNCRILCSNCYKEKKSTLLLNENNFSIEEKKILSIYKIIFNEEKENINQNKEIRTKKYSEIDDILLKRLKNSKNNEINENINDNYNSNDNNSNNDKDYGNISNKNNSIDRNREINNENQNNDNNNVNEIYEKKIDILLNTKENYKLYMSIMFKKINDSNSETLLQDCNNFDMNDKLLFKKENENIDNLLNSYLSFYENKQQKKQINKNLFINLLKMKSAFGKHLLNIFYSE</sequence>